<accession>A0A3P3Y5B6</accession>
<protein>
    <recommendedName>
        <fullName evidence="5">Membrane-associated protein</fullName>
    </recommendedName>
</protein>
<feature type="chain" id="PRO_5018102436" description="Membrane-associated protein" evidence="2">
    <location>
        <begin position="24"/>
        <end position="354"/>
    </location>
</feature>
<feature type="signal peptide" evidence="2">
    <location>
        <begin position="1"/>
        <end position="23"/>
    </location>
</feature>
<proteinExistence type="predicted"/>
<organism evidence="3 4">
    <name type="scientific">Plasmodiophora brassicae</name>
    <name type="common">Clubroot disease agent</name>
    <dbReference type="NCBI Taxonomy" id="37360"/>
    <lineage>
        <taxon>Eukaryota</taxon>
        <taxon>Sar</taxon>
        <taxon>Rhizaria</taxon>
        <taxon>Endomyxa</taxon>
        <taxon>Phytomyxea</taxon>
        <taxon>Plasmodiophorida</taxon>
        <taxon>Plasmodiophoridae</taxon>
        <taxon>Plasmodiophora</taxon>
    </lineage>
</organism>
<evidence type="ECO:0000313" key="3">
    <source>
        <dbReference type="EMBL" id="SPQ95311.1"/>
    </source>
</evidence>
<evidence type="ECO:0000256" key="1">
    <source>
        <dbReference type="SAM" id="Phobius"/>
    </source>
</evidence>
<dbReference type="AlphaFoldDB" id="A0A3P3Y5B6"/>
<dbReference type="Proteomes" id="UP000290189">
    <property type="component" value="Unassembled WGS sequence"/>
</dbReference>
<dbReference type="EMBL" id="OVEO01000004">
    <property type="protein sequence ID" value="SPQ95311.1"/>
    <property type="molecule type" value="Genomic_DNA"/>
</dbReference>
<gene>
    <name evidence="3" type="ORF">PLBR_LOCUS2526</name>
</gene>
<keyword evidence="2" id="KW-0732">Signal</keyword>
<keyword evidence="1" id="KW-0812">Transmembrane</keyword>
<evidence type="ECO:0008006" key="5">
    <source>
        <dbReference type="Google" id="ProtNLM"/>
    </source>
</evidence>
<keyword evidence="1" id="KW-1133">Transmembrane helix</keyword>
<sequence length="354" mass="38048">MPHKRMSLCAVVVVVALATAGSATDHIGVVAGRLLLGASTSRTILTGPPLSSAAASLVSAFAFADVLPSASTEMPRRFAVPTSAVWAACHYAVLRFLPRTAIHVGAALAVLDRINRCRFYEVGDDGEESRMALQAGDMLSVTLMSASMAYAGVAGAIMGAALPTMILENRAWRTVAVDDAGEDPDALPSDMTAEDQLHHSIRPILIDAYQILSSPSRTNLTGRVPRMQIELLNELIDSSNSSYSLNVRACQVFKMHFLQMTNVSLLDMPNNRFLSAMSLLSEAQLAQLLDAVRAMMPPAAASLQMSIGVPTDQNLYDATACTICLEPYLHNETVAPARFAGAHIPDRYLNYRRT</sequence>
<feature type="transmembrane region" description="Helical" evidence="1">
    <location>
        <begin position="47"/>
        <end position="67"/>
    </location>
</feature>
<feature type="transmembrane region" description="Helical" evidence="1">
    <location>
        <begin position="139"/>
        <end position="162"/>
    </location>
</feature>
<name>A0A3P3Y5B6_PLABS</name>
<evidence type="ECO:0000256" key="2">
    <source>
        <dbReference type="SAM" id="SignalP"/>
    </source>
</evidence>
<geneLocation type="mitochondrion" evidence="3"/>
<keyword evidence="1" id="KW-0472">Membrane</keyword>
<keyword evidence="3" id="KW-0496">Mitochondrion</keyword>
<evidence type="ECO:0000313" key="4">
    <source>
        <dbReference type="Proteomes" id="UP000290189"/>
    </source>
</evidence>
<reference evidence="3 4" key="1">
    <citation type="submission" date="2018-03" db="EMBL/GenBank/DDBJ databases">
        <authorList>
            <person name="Fogelqvist J."/>
        </authorList>
    </citation>
    <scope>NUCLEOTIDE SEQUENCE [LARGE SCALE GENOMIC DNA]</scope>
</reference>